<evidence type="ECO:0000313" key="3">
    <source>
        <dbReference type="Proteomes" id="UP000070260"/>
    </source>
</evidence>
<geneLocation type="plasmid" evidence="2 3">
    <name>pJFP838A</name>
</geneLocation>
<protein>
    <submittedName>
        <fullName evidence="2">Uncharacterized protein</fullName>
    </submittedName>
</protein>
<gene>
    <name evidence="2" type="ORF">JFP838_pA0104</name>
</gene>
<name>A0A140GR61_CLOPF</name>
<keyword evidence="2" id="KW-0614">Plasmid</keyword>
<dbReference type="Proteomes" id="UP000070260">
    <property type="component" value="Plasmid pJFP838A"/>
</dbReference>
<keyword evidence="1" id="KW-0472">Membrane</keyword>
<proteinExistence type="predicted"/>
<dbReference type="AlphaFoldDB" id="A0A140GR61"/>
<dbReference type="EMBL" id="CP013615">
    <property type="protein sequence ID" value="AMN31020.1"/>
    <property type="molecule type" value="Genomic_DNA"/>
</dbReference>
<evidence type="ECO:0000313" key="2">
    <source>
        <dbReference type="EMBL" id="AMN31020.1"/>
    </source>
</evidence>
<dbReference type="RefSeq" id="WP_061429628.1">
    <property type="nucleotide sequence ID" value="NZ_CATNZX010000001.1"/>
</dbReference>
<evidence type="ECO:0000256" key="1">
    <source>
        <dbReference type="SAM" id="Phobius"/>
    </source>
</evidence>
<keyword evidence="1" id="KW-0812">Transmembrane</keyword>
<accession>A0A140GR61</accession>
<reference evidence="2 3" key="1">
    <citation type="journal article" date="2016" name="PLoS ONE">
        <title>Plasmid Characterization and Chromosome Analysis of Two netF+ Clostridium perfringens Isolates Associated with Foal and Canine Necrotizing Enteritis.</title>
        <authorList>
            <person name="Mehdizadeh Gohari I."/>
            <person name="Kropinski A.M."/>
            <person name="Weese S.J."/>
            <person name="Parreira V.R."/>
            <person name="Whitehead A.E."/>
            <person name="Boerlin P."/>
            <person name="Prescott J.F."/>
        </authorList>
    </citation>
    <scope>NUCLEOTIDE SEQUENCE [LARGE SCALE GENOMIC DNA]</scope>
    <source>
        <strain evidence="2 3">JP838</strain>
        <plasmid evidence="3">Plasmid pJFP838A</plasmid>
    </source>
</reference>
<sequence>MTKIFRDDTGSISLTTIMIMSVLLPFLIFVFVDMSQVSFINKKLQNITDNSASSAILALNNNDVANGKIYIDSEKANLLATEIVRTSLNLNKDLTPKNKDVLYGRPKIVVKVFNDIPEDGLDIKIGKSNTHITNPSVLVSVDYPVHLSFFKFVRFNIVKSAINDVRI</sequence>
<organism evidence="2 3">
    <name type="scientific">Clostridium perfringens</name>
    <dbReference type="NCBI Taxonomy" id="1502"/>
    <lineage>
        <taxon>Bacteria</taxon>
        <taxon>Bacillati</taxon>
        <taxon>Bacillota</taxon>
        <taxon>Clostridia</taxon>
        <taxon>Eubacteriales</taxon>
        <taxon>Clostridiaceae</taxon>
        <taxon>Clostridium</taxon>
    </lineage>
</organism>
<dbReference type="PATRIC" id="fig|1502.177.peg.3310"/>
<keyword evidence="1" id="KW-1133">Transmembrane helix</keyword>
<feature type="transmembrane region" description="Helical" evidence="1">
    <location>
        <begin position="12"/>
        <end position="32"/>
    </location>
</feature>